<feature type="domain" description="Protein kinase" evidence="2">
    <location>
        <begin position="951"/>
        <end position="1022"/>
    </location>
</feature>
<feature type="compositionally biased region" description="Basic and acidic residues" evidence="1">
    <location>
        <begin position="78"/>
        <end position="97"/>
    </location>
</feature>
<feature type="compositionally biased region" description="Basic and acidic residues" evidence="1">
    <location>
        <begin position="45"/>
        <end position="61"/>
    </location>
</feature>
<keyword evidence="4" id="KW-1185">Reference proteome</keyword>
<evidence type="ECO:0000313" key="3">
    <source>
        <dbReference type="EMBL" id="CAK0902511.1"/>
    </source>
</evidence>
<organism evidence="3 4">
    <name type="scientific">Prorocentrum cordatum</name>
    <dbReference type="NCBI Taxonomy" id="2364126"/>
    <lineage>
        <taxon>Eukaryota</taxon>
        <taxon>Sar</taxon>
        <taxon>Alveolata</taxon>
        <taxon>Dinophyceae</taxon>
        <taxon>Prorocentrales</taxon>
        <taxon>Prorocentraceae</taxon>
        <taxon>Prorocentrum</taxon>
    </lineage>
</organism>
<feature type="compositionally biased region" description="Low complexity" evidence="1">
    <location>
        <begin position="34"/>
        <end position="44"/>
    </location>
</feature>
<name>A0ABN9XW92_9DINO</name>
<dbReference type="SUPFAM" id="SSF56112">
    <property type="entry name" value="Protein kinase-like (PK-like)"/>
    <property type="match status" value="1"/>
</dbReference>
<dbReference type="Gene3D" id="3.30.200.20">
    <property type="entry name" value="Phosphorylase Kinase, domain 1"/>
    <property type="match status" value="1"/>
</dbReference>
<dbReference type="InterPro" id="IPR011009">
    <property type="entry name" value="Kinase-like_dom_sf"/>
</dbReference>
<feature type="region of interest" description="Disordered" evidence="1">
    <location>
        <begin position="1"/>
        <end position="195"/>
    </location>
</feature>
<evidence type="ECO:0000256" key="1">
    <source>
        <dbReference type="SAM" id="MobiDB-lite"/>
    </source>
</evidence>
<feature type="region of interest" description="Disordered" evidence="1">
    <location>
        <begin position="658"/>
        <end position="700"/>
    </location>
</feature>
<accession>A0ABN9XW92</accession>
<dbReference type="Proteomes" id="UP001189429">
    <property type="component" value="Unassembled WGS sequence"/>
</dbReference>
<feature type="compositionally biased region" description="Basic and acidic residues" evidence="1">
    <location>
        <begin position="686"/>
        <end position="699"/>
    </location>
</feature>
<reference evidence="3" key="1">
    <citation type="submission" date="2023-10" db="EMBL/GenBank/DDBJ databases">
        <authorList>
            <person name="Chen Y."/>
            <person name="Shah S."/>
            <person name="Dougan E. K."/>
            <person name="Thang M."/>
            <person name="Chan C."/>
        </authorList>
    </citation>
    <scope>NUCLEOTIDE SEQUENCE [LARGE SCALE GENOMIC DNA]</scope>
</reference>
<protein>
    <recommendedName>
        <fullName evidence="2">Protein kinase domain-containing protein</fullName>
    </recommendedName>
</protein>
<feature type="region of interest" description="Disordered" evidence="1">
    <location>
        <begin position="765"/>
        <end position="833"/>
    </location>
</feature>
<feature type="compositionally biased region" description="Gly residues" evidence="1">
    <location>
        <begin position="788"/>
        <end position="798"/>
    </location>
</feature>
<feature type="compositionally biased region" description="Basic and acidic residues" evidence="1">
    <location>
        <begin position="667"/>
        <end position="679"/>
    </location>
</feature>
<evidence type="ECO:0000259" key="2">
    <source>
        <dbReference type="Pfam" id="PF00069"/>
    </source>
</evidence>
<feature type="compositionally biased region" description="Low complexity" evidence="1">
    <location>
        <begin position="182"/>
        <end position="194"/>
    </location>
</feature>
<dbReference type="EMBL" id="CAUYUJ010021080">
    <property type="protein sequence ID" value="CAK0902511.1"/>
    <property type="molecule type" value="Genomic_DNA"/>
</dbReference>
<evidence type="ECO:0000313" key="4">
    <source>
        <dbReference type="Proteomes" id="UP001189429"/>
    </source>
</evidence>
<proteinExistence type="predicted"/>
<gene>
    <name evidence="3" type="ORF">PCOR1329_LOCUS79102</name>
</gene>
<dbReference type="InterPro" id="IPR000719">
    <property type="entry name" value="Prot_kinase_dom"/>
</dbReference>
<sequence length="1029" mass="113135">MRIAHQQGKFGAAGQAAPSRCLRHSERGRHRALQARPLEAAAAAHGEHRGHQPPDLQEGHRPAGGRRAGHLPQAPARQLDHRRERPEAPAPRGDDRAGGPPRPRPAARERAARQRPRRAGPRAHLPEHVAHGGLLHRHRRGGLVRPPGRRDRRRRGAGGAAAAHGAPRAPPQRVHRRGAVGGPRLPARPRAGRGLPRRGARHVLLARRGEAHGAGVPARGRNARRLPRAAAAELPPRGAGVGEGVHADGRPRHPAVVAPGMAAARVHSRGPRPSAGRPTLMVAAELPRCAAAAEGAKYQRKAHFEQGSLSTPQSTTLGVPGEIAVNLRREREQKLEENDATRASRSQAGVPDWGEIVSNIADVAENMVDANFQDVEEIKPEDRRRHFDKTSGTQATPKVQVAAHRDQKPIAQELDAPPTLAELARDEEHAHLSSWGRRDYRGYASKRPDIYTGLPPTLAAAYRRLHSETEYQELLDILPGIQLQRSKRLSCATGRKQRRDPDDVVQKVFRAMGFTDHVSSWTEAKRLEATQRTVSDALGDRGEEAHPGKDEFLQTGVHDEDGALMDASKRTQSASKAWVRLKYPTGAAKLPLKAQGQIFTAAVIKRRHRHLGQWHWRLLQLAMAKMQIPETEWHVRWRELANVEAGKTWAELAAKAKVAGGAGEAQPQKEKDGKERRGEAGAGEEDLTRGDKKELRAHVPEGSQRPVVFKCRMELIQKELEAVVETSAEAKTTVAHYAALTPTAFDSFLYRARAPRASEQCALAPARLAAPRPRAARGERGGAMPTGRSGGWCGGAGSSEGTSSSSSSSAADSSEDSAASSGEEGRGTEVLRGKLDRRVGNRLSLCLTNHVVRRYFRRYAALRREDGSRGLGPERIGLMGVEVAGALRVPHQIFRELPTVFERFDFDGCGMLSEVECTNMFRSVMRQKRKELQGHARENAVPVATLGERGYVVERELGRGGQGVMYKCSKVGSSDPYCVKFYDKSVDDDIDDVIEEYTLMKSLSSEYIAKTYEVFQDDLYYYRRPIFWR</sequence>
<dbReference type="Pfam" id="PF00069">
    <property type="entry name" value="Pkinase"/>
    <property type="match status" value="1"/>
</dbReference>
<feature type="region of interest" description="Disordered" evidence="1">
    <location>
        <begin position="381"/>
        <end position="405"/>
    </location>
</feature>
<feature type="compositionally biased region" description="Low complexity" evidence="1">
    <location>
        <begin position="799"/>
        <end position="822"/>
    </location>
</feature>
<feature type="compositionally biased region" description="Low complexity" evidence="1">
    <location>
        <begin position="1"/>
        <end position="17"/>
    </location>
</feature>
<comment type="caution">
    <text evidence="3">The sequence shown here is derived from an EMBL/GenBank/DDBJ whole genome shotgun (WGS) entry which is preliminary data.</text>
</comment>
<feature type="compositionally biased region" description="Basic and acidic residues" evidence="1">
    <location>
        <begin position="823"/>
        <end position="833"/>
    </location>
</feature>